<proteinExistence type="predicted"/>
<protein>
    <submittedName>
        <fullName evidence="4">GNAT family N-acetyltransferase</fullName>
        <ecNumber evidence="4">2.3.1.-</ecNumber>
    </submittedName>
</protein>
<organism evidence="4 5">
    <name type="scientific">Ancylobacter radicis</name>
    <dbReference type="NCBI Taxonomy" id="2836179"/>
    <lineage>
        <taxon>Bacteria</taxon>
        <taxon>Pseudomonadati</taxon>
        <taxon>Pseudomonadota</taxon>
        <taxon>Alphaproteobacteria</taxon>
        <taxon>Hyphomicrobiales</taxon>
        <taxon>Xanthobacteraceae</taxon>
        <taxon>Ancylobacter</taxon>
    </lineage>
</organism>
<dbReference type="GO" id="GO:0016746">
    <property type="term" value="F:acyltransferase activity"/>
    <property type="evidence" value="ECO:0007669"/>
    <property type="project" value="UniProtKB-KW"/>
</dbReference>
<dbReference type="SUPFAM" id="SSF55729">
    <property type="entry name" value="Acyl-CoA N-acyltransferases (Nat)"/>
    <property type="match status" value="1"/>
</dbReference>
<keyword evidence="5" id="KW-1185">Reference proteome</keyword>
<dbReference type="PROSITE" id="PS51186">
    <property type="entry name" value="GNAT"/>
    <property type="match status" value="1"/>
</dbReference>
<reference evidence="4" key="1">
    <citation type="submission" date="2021-05" db="EMBL/GenBank/DDBJ databases">
        <authorList>
            <person name="Sun Q."/>
            <person name="Inoue M."/>
        </authorList>
    </citation>
    <scope>NUCLEOTIDE SEQUENCE</scope>
    <source>
        <strain evidence="4">VKM B-3255</strain>
    </source>
</reference>
<dbReference type="InterPro" id="IPR000182">
    <property type="entry name" value="GNAT_dom"/>
</dbReference>
<evidence type="ECO:0000256" key="2">
    <source>
        <dbReference type="ARBA" id="ARBA00023315"/>
    </source>
</evidence>
<sequence>MTRKLLERLGFGRQNPTLRAARPDDAPALAQLHAAAFRIGWGADEFERLLTNRLTRALVATDRPGGAIVGFVLLSGVNPEIEILSIAVLKHRRGAGIGRLLIDTAFGALAAEGFTTVFLEVEEGNAAAIKLYQRSGFHEIGRRQGYYRDAAGEPRAALMMRRDIA</sequence>
<dbReference type="EMBL" id="JAHCQH010000015">
    <property type="protein sequence ID" value="MBS9477317.1"/>
    <property type="molecule type" value="Genomic_DNA"/>
</dbReference>
<evidence type="ECO:0000259" key="3">
    <source>
        <dbReference type="PROSITE" id="PS51186"/>
    </source>
</evidence>
<keyword evidence="2 4" id="KW-0012">Acyltransferase</keyword>
<gene>
    <name evidence="4" type="ORF">KIP89_09380</name>
</gene>
<dbReference type="Pfam" id="PF00583">
    <property type="entry name" value="Acetyltransf_1"/>
    <property type="match status" value="1"/>
</dbReference>
<comment type="caution">
    <text evidence="4">The sequence shown here is derived from an EMBL/GenBank/DDBJ whole genome shotgun (WGS) entry which is preliminary data.</text>
</comment>
<feature type="domain" description="N-acetyltransferase" evidence="3">
    <location>
        <begin position="16"/>
        <end position="165"/>
    </location>
</feature>
<dbReference type="InterPro" id="IPR016181">
    <property type="entry name" value="Acyl_CoA_acyltransferase"/>
</dbReference>
<keyword evidence="1 4" id="KW-0808">Transferase</keyword>
<dbReference type="CDD" id="cd04301">
    <property type="entry name" value="NAT_SF"/>
    <property type="match status" value="1"/>
</dbReference>
<name>A0ABS5R838_9HYPH</name>
<dbReference type="Gene3D" id="3.40.630.30">
    <property type="match status" value="1"/>
</dbReference>
<evidence type="ECO:0000256" key="1">
    <source>
        <dbReference type="ARBA" id="ARBA00022679"/>
    </source>
</evidence>
<dbReference type="Proteomes" id="UP001166585">
    <property type="component" value="Unassembled WGS sequence"/>
</dbReference>
<dbReference type="InterPro" id="IPR050832">
    <property type="entry name" value="Bact_Acetyltransf"/>
</dbReference>
<evidence type="ECO:0000313" key="5">
    <source>
        <dbReference type="Proteomes" id="UP001166585"/>
    </source>
</evidence>
<dbReference type="EC" id="2.3.1.-" evidence="4"/>
<evidence type="ECO:0000313" key="4">
    <source>
        <dbReference type="EMBL" id="MBS9477317.1"/>
    </source>
</evidence>
<dbReference type="RefSeq" id="WP_213755101.1">
    <property type="nucleotide sequence ID" value="NZ_JAHCQH010000015.1"/>
</dbReference>
<dbReference type="PANTHER" id="PTHR43877">
    <property type="entry name" value="AMINOALKYLPHOSPHONATE N-ACETYLTRANSFERASE-RELATED-RELATED"/>
    <property type="match status" value="1"/>
</dbReference>
<accession>A0ABS5R838</accession>